<feature type="signal peptide" evidence="1">
    <location>
        <begin position="1"/>
        <end position="20"/>
    </location>
</feature>
<comment type="caution">
    <text evidence="3">The sequence shown here is derived from an EMBL/GenBank/DDBJ whole genome shotgun (WGS) entry which is preliminary data.</text>
</comment>
<dbReference type="InterPro" id="IPR007110">
    <property type="entry name" value="Ig-like_dom"/>
</dbReference>
<feature type="chain" id="PRO_5043564814" description="Ig-like domain-containing protein" evidence="1">
    <location>
        <begin position="21"/>
        <end position="161"/>
    </location>
</feature>
<dbReference type="PROSITE" id="PS50835">
    <property type="entry name" value="IG_LIKE"/>
    <property type="match status" value="1"/>
</dbReference>
<name>A0AAW1G646_ZOAVI</name>
<keyword evidence="1" id="KW-0732">Signal</keyword>
<evidence type="ECO:0000256" key="1">
    <source>
        <dbReference type="SAM" id="SignalP"/>
    </source>
</evidence>
<protein>
    <recommendedName>
        <fullName evidence="2">Ig-like domain-containing protein</fullName>
    </recommendedName>
</protein>
<proteinExistence type="predicted"/>
<feature type="domain" description="Ig-like" evidence="2">
    <location>
        <begin position="36"/>
        <end position="126"/>
    </location>
</feature>
<keyword evidence="4" id="KW-1185">Reference proteome</keyword>
<dbReference type="Proteomes" id="UP001488805">
    <property type="component" value="Unassembled WGS sequence"/>
</dbReference>
<evidence type="ECO:0000313" key="3">
    <source>
        <dbReference type="EMBL" id="KAK9542213.1"/>
    </source>
</evidence>
<gene>
    <name evidence="3" type="ORF">VZT92_000093</name>
</gene>
<organism evidence="3 4">
    <name type="scientific">Zoarces viviparus</name>
    <name type="common">Viviparous eelpout</name>
    <name type="synonym">Blennius viviparus</name>
    <dbReference type="NCBI Taxonomy" id="48416"/>
    <lineage>
        <taxon>Eukaryota</taxon>
        <taxon>Metazoa</taxon>
        <taxon>Chordata</taxon>
        <taxon>Craniata</taxon>
        <taxon>Vertebrata</taxon>
        <taxon>Euteleostomi</taxon>
        <taxon>Actinopterygii</taxon>
        <taxon>Neopterygii</taxon>
        <taxon>Teleostei</taxon>
        <taxon>Neoteleostei</taxon>
        <taxon>Acanthomorphata</taxon>
        <taxon>Eupercaria</taxon>
        <taxon>Perciformes</taxon>
        <taxon>Cottioidei</taxon>
        <taxon>Zoarcales</taxon>
        <taxon>Zoarcidae</taxon>
        <taxon>Zoarcinae</taxon>
        <taxon>Zoarces</taxon>
    </lineage>
</organism>
<evidence type="ECO:0000313" key="4">
    <source>
        <dbReference type="Proteomes" id="UP001488805"/>
    </source>
</evidence>
<dbReference type="InterPro" id="IPR036179">
    <property type="entry name" value="Ig-like_dom_sf"/>
</dbReference>
<evidence type="ECO:0000259" key="2">
    <source>
        <dbReference type="PROSITE" id="PS50835"/>
    </source>
</evidence>
<dbReference type="EMBL" id="JBCEZU010000001">
    <property type="protein sequence ID" value="KAK9542213.1"/>
    <property type="molecule type" value="Genomic_DNA"/>
</dbReference>
<accession>A0AAW1G646</accession>
<dbReference type="AlphaFoldDB" id="A0AAW1G646"/>
<reference evidence="3 4" key="1">
    <citation type="journal article" date="2024" name="Genome Biol. Evol.">
        <title>Chromosome-level genome assembly of the viviparous eelpout Zoarces viviparus.</title>
        <authorList>
            <person name="Fuhrmann N."/>
            <person name="Brasseur M.V."/>
            <person name="Bakowski C.E."/>
            <person name="Podsiadlowski L."/>
            <person name="Prost S."/>
            <person name="Krehenwinkel H."/>
            <person name="Mayer C."/>
        </authorList>
    </citation>
    <scope>NUCLEOTIDE SEQUENCE [LARGE SCALE GENOMIC DNA]</scope>
    <source>
        <strain evidence="3">NO-MEL_2022_Ind0_liver</strain>
    </source>
</reference>
<dbReference type="InterPro" id="IPR013783">
    <property type="entry name" value="Ig-like_fold"/>
</dbReference>
<sequence length="161" mass="17811">MRRTPLDQTGTALYLGLVLSHLVGEGSVVKVLCRPGQRVTLPCLYHYEDHAHISQLSVQWRSPSNELLCHYIKHKAYQNCTAGYAVAYRPGSITLTVQRVDTRDFGAHVCSVSKPHEFSDYSVELARMSESVTSAPKSGGNQSGVTWTLVLLLTLSLFVCM</sequence>
<dbReference type="Gene3D" id="2.60.40.10">
    <property type="entry name" value="Immunoglobulins"/>
    <property type="match status" value="1"/>
</dbReference>
<dbReference type="SUPFAM" id="SSF48726">
    <property type="entry name" value="Immunoglobulin"/>
    <property type="match status" value="1"/>
</dbReference>